<feature type="non-terminal residue" evidence="6">
    <location>
        <position position="238"/>
    </location>
</feature>
<dbReference type="GO" id="GO:0005524">
    <property type="term" value="F:ATP binding"/>
    <property type="evidence" value="ECO:0007669"/>
    <property type="project" value="UniProtKB-KW"/>
</dbReference>
<dbReference type="AlphaFoldDB" id="X0U3P3"/>
<keyword evidence="1" id="KW-0547">Nucleotide-binding</keyword>
<dbReference type="SUPFAM" id="SSF52540">
    <property type="entry name" value="P-loop containing nucleoside triphosphate hydrolases"/>
    <property type="match status" value="1"/>
</dbReference>
<evidence type="ECO:0000313" key="6">
    <source>
        <dbReference type="EMBL" id="GAF83095.1"/>
    </source>
</evidence>
<keyword evidence="3" id="KW-0347">Helicase</keyword>
<organism evidence="6">
    <name type="scientific">marine sediment metagenome</name>
    <dbReference type="NCBI Taxonomy" id="412755"/>
    <lineage>
        <taxon>unclassified sequences</taxon>
        <taxon>metagenomes</taxon>
        <taxon>ecological metagenomes</taxon>
    </lineage>
</organism>
<dbReference type="EMBL" id="BARS01007436">
    <property type="protein sequence ID" value="GAF83095.1"/>
    <property type="molecule type" value="Genomic_DNA"/>
</dbReference>
<dbReference type="Gene3D" id="3.40.50.300">
    <property type="entry name" value="P-loop containing nucleotide triphosphate hydrolases"/>
    <property type="match status" value="1"/>
</dbReference>
<reference evidence="6" key="1">
    <citation type="journal article" date="2014" name="Front. Microbiol.">
        <title>High frequency of phylogenetically diverse reductive dehalogenase-homologous genes in deep subseafloor sedimentary metagenomes.</title>
        <authorList>
            <person name="Kawai M."/>
            <person name="Futagami T."/>
            <person name="Toyoda A."/>
            <person name="Takaki Y."/>
            <person name="Nishi S."/>
            <person name="Hori S."/>
            <person name="Arai W."/>
            <person name="Tsubouchi T."/>
            <person name="Morono Y."/>
            <person name="Uchiyama I."/>
            <person name="Ito T."/>
            <person name="Fujiyama A."/>
            <person name="Inagaki F."/>
            <person name="Takami H."/>
        </authorList>
    </citation>
    <scope>NUCLEOTIDE SEQUENCE</scope>
    <source>
        <strain evidence="6">Expedition CK06-06</strain>
    </source>
</reference>
<evidence type="ECO:0000259" key="5">
    <source>
        <dbReference type="Pfam" id="PF00580"/>
    </source>
</evidence>
<keyword evidence="4" id="KW-0067">ATP-binding</keyword>
<feature type="domain" description="UvrD-like helicase ATP-binding" evidence="5">
    <location>
        <begin position="55"/>
        <end position="156"/>
    </location>
</feature>
<evidence type="ECO:0000256" key="3">
    <source>
        <dbReference type="ARBA" id="ARBA00022806"/>
    </source>
</evidence>
<evidence type="ECO:0000256" key="4">
    <source>
        <dbReference type="ARBA" id="ARBA00022840"/>
    </source>
</evidence>
<dbReference type="InterPro" id="IPR027417">
    <property type="entry name" value="P-loop_NTPase"/>
</dbReference>
<dbReference type="Pfam" id="PF00580">
    <property type="entry name" value="UvrD-helicase"/>
    <property type="match status" value="1"/>
</dbReference>
<proteinExistence type="predicted"/>
<name>X0U3P3_9ZZZZ</name>
<keyword evidence="2" id="KW-0378">Hydrolase</keyword>
<sequence length="238" mass="26881">MTHDQMKETIACQVCGKPGGLSLDACHASIGKKNPLCNEYSKCRIAEKSEPQFNYAFSEVDKNIFLKACPGSGKTELVGLKTAYEMKRWNKEVGGIAVLTFTNNAADVINERVSQFAGIEKIKYPHFIGTLDSWLHSYIAHPFGHILTKYKGQDGDHSIRVVTENETGGWLNAYKMQTSYSYYKKDNRGNIIYRNGKPIIISMPLYANNISCDYMSDEWDIRKPGSTKNDSIKVSEYY</sequence>
<dbReference type="GO" id="GO:0004386">
    <property type="term" value="F:helicase activity"/>
    <property type="evidence" value="ECO:0007669"/>
    <property type="project" value="UniProtKB-KW"/>
</dbReference>
<evidence type="ECO:0000256" key="1">
    <source>
        <dbReference type="ARBA" id="ARBA00022741"/>
    </source>
</evidence>
<evidence type="ECO:0000256" key="2">
    <source>
        <dbReference type="ARBA" id="ARBA00022801"/>
    </source>
</evidence>
<dbReference type="InterPro" id="IPR014016">
    <property type="entry name" value="UvrD-like_ATP-bd"/>
</dbReference>
<protein>
    <recommendedName>
        <fullName evidence="5">UvrD-like helicase ATP-binding domain-containing protein</fullName>
    </recommendedName>
</protein>
<gene>
    <name evidence="6" type="ORF">S01H1_14316</name>
</gene>
<dbReference type="GO" id="GO:0016787">
    <property type="term" value="F:hydrolase activity"/>
    <property type="evidence" value="ECO:0007669"/>
    <property type="project" value="UniProtKB-KW"/>
</dbReference>
<accession>X0U3P3</accession>
<comment type="caution">
    <text evidence="6">The sequence shown here is derived from an EMBL/GenBank/DDBJ whole genome shotgun (WGS) entry which is preliminary data.</text>
</comment>